<organism evidence="1 2">
    <name type="scientific">Rhizopus microsporus</name>
    <dbReference type="NCBI Taxonomy" id="58291"/>
    <lineage>
        <taxon>Eukaryota</taxon>
        <taxon>Fungi</taxon>
        <taxon>Fungi incertae sedis</taxon>
        <taxon>Mucoromycota</taxon>
        <taxon>Mucoromycotina</taxon>
        <taxon>Mucoromycetes</taxon>
        <taxon>Mucorales</taxon>
        <taxon>Mucorineae</taxon>
        <taxon>Rhizopodaceae</taxon>
        <taxon>Rhizopus</taxon>
    </lineage>
</organism>
<sequence>LSPPPIKDRLLFNSIEVSARFYGFQLDVPNRLQEGIAITVEEHMQHILALSSVPLLKPARTHEDL</sequence>
<accession>A0A1X0RLJ6</accession>
<dbReference type="Proteomes" id="UP000242381">
    <property type="component" value="Unassembled WGS sequence"/>
</dbReference>
<name>A0A1X0RLJ6_RHIZD</name>
<evidence type="ECO:0000313" key="2">
    <source>
        <dbReference type="Proteomes" id="UP000242381"/>
    </source>
</evidence>
<evidence type="ECO:0000313" key="1">
    <source>
        <dbReference type="EMBL" id="ORE12778.1"/>
    </source>
</evidence>
<protein>
    <submittedName>
        <fullName evidence="1">Uncharacterized protein</fullName>
    </submittedName>
</protein>
<gene>
    <name evidence="1" type="ORF">BCV71DRAFT_144879</name>
</gene>
<dbReference type="AlphaFoldDB" id="A0A1X0RLJ6"/>
<dbReference type="VEuPathDB" id="FungiDB:BCV72DRAFT_96253"/>
<feature type="non-terminal residue" evidence="1">
    <location>
        <position position="1"/>
    </location>
</feature>
<reference evidence="1 2" key="1">
    <citation type="journal article" date="2016" name="Proc. Natl. Acad. Sci. U.S.A.">
        <title>Lipid metabolic changes in an early divergent fungus govern the establishment of a mutualistic symbiosis with endobacteria.</title>
        <authorList>
            <person name="Lastovetsky O.A."/>
            <person name="Gaspar M.L."/>
            <person name="Mondo S.J."/>
            <person name="LaButti K.M."/>
            <person name="Sandor L."/>
            <person name="Grigoriev I.V."/>
            <person name="Henry S.A."/>
            <person name="Pawlowska T.E."/>
        </authorList>
    </citation>
    <scope>NUCLEOTIDE SEQUENCE [LARGE SCALE GENOMIC DNA]</scope>
    <source>
        <strain evidence="1 2">ATCC 11559</strain>
    </source>
</reference>
<proteinExistence type="predicted"/>
<feature type="non-terminal residue" evidence="1">
    <location>
        <position position="65"/>
    </location>
</feature>
<dbReference type="EMBL" id="KV921607">
    <property type="protein sequence ID" value="ORE12778.1"/>
    <property type="molecule type" value="Genomic_DNA"/>
</dbReference>